<dbReference type="Pfam" id="PF13580">
    <property type="entry name" value="SIS_2"/>
    <property type="match status" value="1"/>
</dbReference>
<sequence>MSNFIETYFHTVTDALSSLEPGIVQALTEEIFKVWERRGTIYIMGNGGSAATASHFACDLSKLTISKNLQRVKAMALTDNMSILTAWANDTHYEHVFMEQLVPFLEPDDLVLVISASGNSPNVIQALKYAKSVGAKTASLSGFQGGEVSLITDYPVVTWSDSMQVIEDSHSLLCHGIALEICQMMTRVQLEAITTIGG</sequence>
<accession>A0ABY3SF95</accession>
<dbReference type="InterPro" id="IPR001347">
    <property type="entry name" value="SIS_dom"/>
</dbReference>
<proteinExistence type="predicted"/>
<dbReference type="SUPFAM" id="SSF53697">
    <property type="entry name" value="SIS domain"/>
    <property type="match status" value="1"/>
</dbReference>
<dbReference type="InterPro" id="IPR035461">
    <property type="entry name" value="GmhA/DiaA"/>
</dbReference>
<dbReference type="InterPro" id="IPR050099">
    <property type="entry name" value="SIS_GmhA/DiaA_subfam"/>
</dbReference>
<keyword evidence="3" id="KW-1185">Reference proteome</keyword>
<dbReference type="PROSITE" id="PS51464">
    <property type="entry name" value="SIS"/>
    <property type="match status" value="1"/>
</dbReference>
<protein>
    <submittedName>
        <fullName evidence="2">SIS domain-containing protein</fullName>
    </submittedName>
</protein>
<dbReference type="InterPro" id="IPR046348">
    <property type="entry name" value="SIS_dom_sf"/>
</dbReference>
<dbReference type="PANTHER" id="PTHR30390">
    <property type="entry name" value="SEDOHEPTULOSE 7-PHOSPHATE ISOMERASE / DNAA INITIATOR-ASSOCIATING FACTOR FOR REPLICATION INITIATION"/>
    <property type="match status" value="1"/>
</dbReference>
<organism evidence="2 3">
    <name type="scientific">Paenibacillus hexagrammi</name>
    <dbReference type="NCBI Taxonomy" id="2908839"/>
    <lineage>
        <taxon>Bacteria</taxon>
        <taxon>Bacillati</taxon>
        <taxon>Bacillota</taxon>
        <taxon>Bacilli</taxon>
        <taxon>Bacillales</taxon>
        <taxon>Paenibacillaceae</taxon>
        <taxon>Paenibacillus</taxon>
    </lineage>
</organism>
<dbReference type="Gene3D" id="3.40.50.10490">
    <property type="entry name" value="Glucose-6-phosphate isomerase like protein, domain 1"/>
    <property type="match status" value="1"/>
</dbReference>
<dbReference type="CDD" id="cd05006">
    <property type="entry name" value="SIS_GmhA"/>
    <property type="match status" value="1"/>
</dbReference>
<dbReference type="EMBL" id="CP090978">
    <property type="protein sequence ID" value="UJF31861.1"/>
    <property type="molecule type" value="Genomic_DNA"/>
</dbReference>
<gene>
    <name evidence="2" type="ORF">L0M14_19140</name>
</gene>
<evidence type="ECO:0000313" key="2">
    <source>
        <dbReference type="EMBL" id="UJF31861.1"/>
    </source>
</evidence>
<reference evidence="2 3" key="1">
    <citation type="journal article" date="2024" name="Int. J. Syst. Evol. Microbiol.">
        <title>Paenibacillus hexagrammi sp. nov., a novel bacterium isolated from the gut content of Hexagrammos agrammus.</title>
        <authorList>
            <person name="Jung H.K."/>
            <person name="Kim D.G."/>
            <person name="Zin H."/>
            <person name="Park J."/>
            <person name="Jung H."/>
            <person name="Kim Y.O."/>
            <person name="Kong H.J."/>
            <person name="Kim J.W."/>
            <person name="Kim Y.S."/>
        </authorList>
    </citation>
    <scope>NUCLEOTIDE SEQUENCE [LARGE SCALE GENOMIC DNA]</scope>
    <source>
        <strain evidence="2 3">YPD9-1</strain>
    </source>
</reference>
<evidence type="ECO:0000313" key="3">
    <source>
        <dbReference type="Proteomes" id="UP001649230"/>
    </source>
</evidence>
<feature type="domain" description="SIS" evidence="1">
    <location>
        <begin position="27"/>
        <end position="187"/>
    </location>
</feature>
<dbReference type="RefSeq" id="WP_235118206.1">
    <property type="nucleotide sequence ID" value="NZ_CP090978.1"/>
</dbReference>
<evidence type="ECO:0000259" key="1">
    <source>
        <dbReference type="PROSITE" id="PS51464"/>
    </source>
</evidence>
<dbReference type="Proteomes" id="UP001649230">
    <property type="component" value="Chromosome"/>
</dbReference>
<name>A0ABY3SF95_9BACL</name>
<dbReference type="PANTHER" id="PTHR30390:SF8">
    <property type="entry name" value="SUGAR ISOMERASE (SIS)"/>
    <property type="match status" value="1"/>
</dbReference>